<dbReference type="InterPro" id="IPR043171">
    <property type="entry name" value="Ap4A_phos1/2-like"/>
</dbReference>
<dbReference type="Pfam" id="PF19327">
    <property type="entry name" value="Ap4A_phos_N"/>
    <property type="match status" value="1"/>
</dbReference>
<dbReference type="Gene3D" id="3.30.428.70">
    <property type="match status" value="1"/>
</dbReference>
<feature type="domain" description="Ap4A phosphorylase 1/2 N-terminal" evidence="3">
    <location>
        <begin position="4"/>
        <end position="152"/>
    </location>
</feature>
<dbReference type="InterPro" id="IPR045759">
    <property type="entry name" value="Ap4A_phos1/2_N"/>
</dbReference>
<dbReference type="PANTHER" id="PTHR38420">
    <property type="entry name" value="AP-4-A PHOSPHORYLASE II"/>
    <property type="match status" value="1"/>
</dbReference>
<dbReference type="GO" id="GO:0003877">
    <property type="term" value="F:ATP:ADP adenylyltransferase activity"/>
    <property type="evidence" value="ECO:0007669"/>
    <property type="project" value="InterPro"/>
</dbReference>
<dbReference type="InterPro" id="IPR036265">
    <property type="entry name" value="HIT-like_sf"/>
</dbReference>
<dbReference type="RefSeq" id="WP_180551099.1">
    <property type="nucleotide sequence ID" value="NZ_JACCKX010000001.1"/>
</dbReference>
<dbReference type="PANTHER" id="PTHR38420:SF1">
    <property type="entry name" value="PUTATIVE (AFU_ORTHOLOGUE AFUA_5G14690)-RELATED"/>
    <property type="match status" value="1"/>
</dbReference>
<gene>
    <name evidence="4" type="ORF">H0I39_15600</name>
</gene>
<accession>A0A853IYS1</accession>
<evidence type="ECO:0000259" key="2">
    <source>
        <dbReference type="Pfam" id="PF09830"/>
    </source>
</evidence>
<dbReference type="Proteomes" id="UP000589716">
    <property type="component" value="Unassembled WGS sequence"/>
</dbReference>
<dbReference type="GO" id="GO:0009117">
    <property type="term" value="P:nucleotide metabolic process"/>
    <property type="evidence" value="ECO:0007669"/>
    <property type="project" value="InterPro"/>
</dbReference>
<feature type="active site" description="Nucleophile" evidence="1">
    <location>
        <position position="145"/>
    </location>
</feature>
<dbReference type="GO" id="GO:0005524">
    <property type="term" value="F:ATP binding"/>
    <property type="evidence" value="ECO:0007669"/>
    <property type="project" value="InterPro"/>
</dbReference>
<dbReference type="InterPro" id="IPR009163">
    <property type="entry name" value="Ap4A_phos1/2"/>
</dbReference>
<evidence type="ECO:0000259" key="3">
    <source>
        <dbReference type="Pfam" id="PF19327"/>
    </source>
</evidence>
<dbReference type="PIRSF" id="PIRSF000846">
    <property type="entry name" value="ATP_adenylyltr"/>
    <property type="match status" value="1"/>
</dbReference>
<dbReference type="SUPFAM" id="SSF54197">
    <property type="entry name" value="HIT-like"/>
    <property type="match status" value="1"/>
</dbReference>
<dbReference type="InterPro" id="IPR019200">
    <property type="entry name" value="ATP_adenylylTrfase_C"/>
</dbReference>
<sequence>MTSDFLQQVDERAQGALASGDLQPLVTEQTELVDGGLRFLARSVSTLAGKRTLIPGGPRDPNFNPFLSPDPALTVGPLGDAHTAILNKFPISARHLVIATKTFSEQLEPLDRSDFAALARVLVAAGGLGFHNGGTAAGASQRHKHLQWIPRAEGNASLDLWWPGLPADAAPLATAQHPQLAVRHCFVRIAGGPGVSVEALADSLHAGYTRALAQLGLAPNGSGLLPPSNLLIADGWLLLVPRSREHFEGVSVNALAFGGTFYAQEADKLAALKAAGPLAALAAVGV</sequence>
<dbReference type="AlphaFoldDB" id="A0A853IYS1"/>
<comment type="caution">
    <text evidence="4">The sequence shown here is derived from an EMBL/GenBank/DDBJ whole genome shotgun (WGS) entry which is preliminary data.</text>
</comment>
<evidence type="ECO:0000256" key="1">
    <source>
        <dbReference type="PIRSR" id="PIRSR000846-1"/>
    </source>
</evidence>
<feature type="domain" description="ATP adenylyltransferase C-terminal" evidence="2">
    <location>
        <begin position="179"/>
        <end position="286"/>
    </location>
</feature>
<proteinExistence type="predicted"/>
<evidence type="ECO:0000313" key="4">
    <source>
        <dbReference type="EMBL" id="NZA02809.1"/>
    </source>
</evidence>
<organism evidence="4 5">
    <name type="scientific">Ottowia beijingensis</name>
    <dbReference type="NCBI Taxonomy" id="1207057"/>
    <lineage>
        <taxon>Bacteria</taxon>
        <taxon>Pseudomonadati</taxon>
        <taxon>Pseudomonadota</taxon>
        <taxon>Betaproteobacteria</taxon>
        <taxon>Burkholderiales</taxon>
        <taxon>Comamonadaceae</taxon>
        <taxon>Ottowia</taxon>
    </lineage>
</organism>
<keyword evidence="5" id="KW-1185">Reference proteome</keyword>
<dbReference type="Pfam" id="PF09830">
    <property type="entry name" value="ATP_transf"/>
    <property type="match status" value="1"/>
</dbReference>
<protein>
    <submittedName>
        <fullName evidence="4">Phosphorylase</fullName>
    </submittedName>
</protein>
<evidence type="ECO:0000313" key="5">
    <source>
        <dbReference type="Proteomes" id="UP000589716"/>
    </source>
</evidence>
<reference evidence="4 5" key="1">
    <citation type="submission" date="2020-07" db="EMBL/GenBank/DDBJ databases">
        <authorList>
            <person name="Maaloum M."/>
        </authorList>
    </citation>
    <scope>NUCLEOTIDE SEQUENCE [LARGE SCALE GENOMIC DNA]</scope>
    <source>
        <strain evidence="4 5">GCS-AN-3</strain>
    </source>
</reference>
<dbReference type="EMBL" id="JACCKX010000001">
    <property type="protein sequence ID" value="NZA02809.1"/>
    <property type="molecule type" value="Genomic_DNA"/>
</dbReference>
<name>A0A853IYS1_9BURK</name>